<reference evidence="10" key="1">
    <citation type="journal article" date="2014" name="Science">
        <title>Ancient hybridizations among the ancestral genomes of bread wheat.</title>
        <authorList>
            <consortium name="International Wheat Genome Sequencing Consortium,"/>
            <person name="Marcussen T."/>
            <person name="Sandve S.R."/>
            <person name="Heier L."/>
            <person name="Spannagl M."/>
            <person name="Pfeifer M."/>
            <person name="Jakobsen K.S."/>
            <person name="Wulff B.B."/>
            <person name="Steuernagel B."/>
            <person name="Mayer K.F."/>
            <person name="Olsen O.A."/>
        </authorList>
    </citation>
    <scope>NUCLEOTIDE SEQUENCE [LARGE SCALE GENOMIC DNA]</scope>
    <source>
        <strain evidence="10">cv. AL8/78</strain>
    </source>
</reference>
<name>A0A453T5Z1_AEGTS</name>
<dbReference type="InterPro" id="IPR001569">
    <property type="entry name" value="Ribosomal_eL37"/>
</dbReference>
<evidence type="ECO:0000256" key="3">
    <source>
        <dbReference type="ARBA" id="ARBA00022730"/>
    </source>
</evidence>
<dbReference type="SUPFAM" id="SSF57829">
    <property type="entry name" value="Zn-binding ribosomal proteins"/>
    <property type="match status" value="1"/>
</dbReference>
<evidence type="ECO:0000313" key="9">
    <source>
        <dbReference type="EnsemblPlants" id="AET7Gv21257600.1"/>
    </source>
</evidence>
<keyword evidence="10" id="KW-1185">Reference proteome</keyword>
<dbReference type="EnsemblPlants" id="AET7Gv21257600.1">
    <property type="protein sequence ID" value="AET7Gv21257600.1"/>
    <property type="gene ID" value="AET7Gv21257600"/>
</dbReference>
<dbReference type="STRING" id="200361.A0A453T5Z1"/>
<proteinExistence type="inferred from homology"/>
<keyword evidence="4" id="KW-0863">Zinc-finger</keyword>
<keyword evidence="7" id="KW-0689">Ribosomal protein</keyword>
<reference evidence="9" key="4">
    <citation type="submission" date="2019-03" db="UniProtKB">
        <authorList>
            <consortium name="EnsemblPlants"/>
        </authorList>
    </citation>
    <scope>IDENTIFICATION</scope>
</reference>
<dbReference type="Proteomes" id="UP000015105">
    <property type="component" value="Chromosome 7D"/>
</dbReference>
<keyword evidence="3" id="KW-0699">rRNA-binding</keyword>
<reference evidence="9" key="5">
    <citation type="journal article" date="2021" name="G3 (Bethesda)">
        <title>Aegilops tauschii genome assembly Aet v5.0 features greater sequence contiguity and improved annotation.</title>
        <authorList>
            <person name="Wang L."/>
            <person name="Zhu T."/>
            <person name="Rodriguez J.C."/>
            <person name="Deal K.R."/>
            <person name="Dubcovsky J."/>
            <person name="McGuire P.E."/>
            <person name="Lux T."/>
            <person name="Spannagl M."/>
            <person name="Mayer K.F.X."/>
            <person name="Baldrich P."/>
            <person name="Meyers B.C."/>
            <person name="Huo N."/>
            <person name="Gu Y.Q."/>
            <person name="Zhou H."/>
            <person name="Devos K.M."/>
            <person name="Bennetzen J.L."/>
            <person name="Unver T."/>
            <person name="Budak H."/>
            <person name="Gulick P.J."/>
            <person name="Galiba G."/>
            <person name="Kalapos B."/>
            <person name="Nelson D.R."/>
            <person name="Li P."/>
            <person name="You F.M."/>
            <person name="Luo M.C."/>
            <person name="Dvorak J."/>
        </authorList>
    </citation>
    <scope>NUCLEOTIDE SEQUENCE [LARGE SCALE GENOMIC DNA]</scope>
    <source>
        <strain evidence="9">cv. AL8/78</strain>
    </source>
</reference>
<dbReference type="GO" id="GO:0003735">
    <property type="term" value="F:structural constituent of ribosome"/>
    <property type="evidence" value="ECO:0007669"/>
    <property type="project" value="InterPro"/>
</dbReference>
<dbReference type="GO" id="GO:0008270">
    <property type="term" value="F:zinc ion binding"/>
    <property type="evidence" value="ECO:0007669"/>
    <property type="project" value="UniProtKB-KW"/>
</dbReference>
<evidence type="ECO:0000256" key="8">
    <source>
        <dbReference type="ARBA" id="ARBA00023274"/>
    </source>
</evidence>
<dbReference type="Gene3D" id="2.20.25.30">
    <property type="match status" value="1"/>
</dbReference>
<keyword evidence="2" id="KW-0479">Metal-binding</keyword>
<reference evidence="9" key="3">
    <citation type="journal article" date="2017" name="Nature">
        <title>Genome sequence of the progenitor of the wheat D genome Aegilops tauschii.</title>
        <authorList>
            <person name="Luo M.C."/>
            <person name="Gu Y.Q."/>
            <person name="Puiu D."/>
            <person name="Wang H."/>
            <person name="Twardziok S.O."/>
            <person name="Deal K.R."/>
            <person name="Huo N."/>
            <person name="Zhu T."/>
            <person name="Wang L."/>
            <person name="Wang Y."/>
            <person name="McGuire P.E."/>
            <person name="Liu S."/>
            <person name="Long H."/>
            <person name="Ramasamy R.K."/>
            <person name="Rodriguez J.C."/>
            <person name="Van S.L."/>
            <person name="Yuan L."/>
            <person name="Wang Z."/>
            <person name="Xia Z."/>
            <person name="Xiao L."/>
            <person name="Anderson O.D."/>
            <person name="Ouyang S."/>
            <person name="Liang Y."/>
            <person name="Zimin A.V."/>
            <person name="Pertea G."/>
            <person name="Qi P."/>
            <person name="Bennetzen J.L."/>
            <person name="Dai X."/>
            <person name="Dawson M.W."/>
            <person name="Muller H.G."/>
            <person name="Kugler K."/>
            <person name="Rivarola-Duarte L."/>
            <person name="Spannagl M."/>
            <person name="Mayer K.F.X."/>
            <person name="Lu F.H."/>
            <person name="Bevan M.W."/>
            <person name="Leroy P."/>
            <person name="Li P."/>
            <person name="You F.M."/>
            <person name="Sun Q."/>
            <person name="Liu Z."/>
            <person name="Lyons E."/>
            <person name="Wicker T."/>
            <person name="Salzberg S.L."/>
            <person name="Devos K.M."/>
            <person name="Dvorak J."/>
        </authorList>
    </citation>
    <scope>NUCLEOTIDE SEQUENCE [LARGE SCALE GENOMIC DNA]</scope>
    <source>
        <strain evidence="9">cv. AL8/78</strain>
    </source>
</reference>
<organism evidence="9 10">
    <name type="scientific">Aegilops tauschii subsp. strangulata</name>
    <name type="common">Goatgrass</name>
    <dbReference type="NCBI Taxonomy" id="200361"/>
    <lineage>
        <taxon>Eukaryota</taxon>
        <taxon>Viridiplantae</taxon>
        <taxon>Streptophyta</taxon>
        <taxon>Embryophyta</taxon>
        <taxon>Tracheophyta</taxon>
        <taxon>Spermatophyta</taxon>
        <taxon>Magnoliopsida</taxon>
        <taxon>Liliopsida</taxon>
        <taxon>Poales</taxon>
        <taxon>Poaceae</taxon>
        <taxon>BOP clade</taxon>
        <taxon>Pooideae</taxon>
        <taxon>Triticodae</taxon>
        <taxon>Triticeae</taxon>
        <taxon>Triticinae</taxon>
        <taxon>Aegilops</taxon>
    </lineage>
</organism>
<protein>
    <recommendedName>
        <fullName evidence="11">Ribosomal protein L37</fullName>
    </recommendedName>
</protein>
<dbReference type="PANTHER" id="PTHR10768:SF43">
    <property type="entry name" value="RIBOSOMAL PROTEIN L37"/>
    <property type="match status" value="1"/>
</dbReference>
<evidence type="ECO:0008006" key="11">
    <source>
        <dbReference type="Google" id="ProtNLM"/>
    </source>
</evidence>
<dbReference type="GO" id="GO:0022625">
    <property type="term" value="C:cytosolic large ribosomal subunit"/>
    <property type="evidence" value="ECO:0007669"/>
    <property type="project" value="TreeGrafter"/>
</dbReference>
<dbReference type="Pfam" id="PF01907">
    <property type="entry name" value="Ribosomal_L37e"/>
    <property type="match status" value="1"/>
</dbReference>
<reference evidence="10" key="2">
    <citation type="journal article" date="2017" name="Nat. Plants">
        <title>The Aegilops tauschii genome reveals multiple impacts of transposons.</title>
        <authorList>
            <person name="Zhao G."/>
            <person name="Zou C."/>
            <person name="Li K."/>
            <person name="Wang K."/>
            <person name="Li T."/>
            <person name="Gao L."/>
            <person name="Zhang X."/>
            <person name="Wang H."/>
            <person name="Yang Z."/>
            <person name="Liu X."/>
            <person name="Jiang W."/>
            <person name="Mao L."/>
            <person name="Kong X."/>
            <person name="Jiao Y."/>
            <person name="Jia J."/>
        </authorList>
    </citation>
    <scope>NUCLEOTIDE SEQUENCE [LARGE SCALE GENOMIC DNA]</scope>
    <source>
        <strain evidence="10">cv. AL8/78</strain>
    </source>
</reference>
<sequence>APRSSPPSQRGPLSHTLCMRYGCRSFHLQKSTCSSCGYPAARIRKYMCSVKIQLCSST</sequence>
<dbReference type="AlphaFoldDB" id="A0A453T5Z1"/>
<evidence type="ECO:0000256" key="1">
    <source>
        <dbReference type="ARBA" id="ARBA00009805"/>
    </source>
</evidence>
<keyword evidence="6" id="KW-0694">RNA-binding</keyword>
<dbReference type="InterPro" id="IPR011332">
    <property type="entry name" value="Ribosomal_zn-bd"/>
</dbReference>
<evidence type="ECO:0000313" key="10">
    <source>
        <dbReference type="Proteomes" id="UP000015105"/>
    </source>
</evidence>
<dbReference type="PANTHER" id="PTHR10768">
    <property type="entry name" value="60S RIBOSOMAL PROTEIN L37"/>
    <property type="match status" value="1"/>
</dbReference>
<evidence type="ECO:0000256" key="4">
    <source>
        <dbReference type="ARBA" id="ARBA00022771"/>
    </source>
</evidence>
<dbReference type="GO" id="GO:0006412">
    <property type="term" value="P:translation"/>
    <property type="evidence" value="ECO:0007669"/>
    <property type="project" value="InterPro"/>
</dbReference>
<keyword evidence="8" id="KW-0687">Ribonucleoprotein</keyword>
<dbReference type="Gramene" id="AET7Gv21257600.1">
    <property type="protein sequence ID" value="AET7Gv21257600.1"/>
    <property type="gene ID" value="AET7Gv21257600"/>
</dbReference>
<evidence type="ECO:0000256" key="6">
    <source>
        <dbReference type="ARBA" id="ARBA00022884"/>
    </source>
</evidence>
<evidence type="ECO:0000256" key="5">
    <source>
        <dbReference type="ARBA" id="ARBA00022833"/>
    </source>
</evidence>
<accession>A0A453T5Z1</accession>
<dbReference type="GO" id="GO:0019843">
    <property type="term" value="F:rRNA binding"/>
    <property type="evidence" value="ECO:0007669"/>
    <property type="project" value="UniProtKB-KW"/>
</dbReference>
<evidence type="ECO:0000256" key="7">
    <source>
        <dbReference type="ARBA" id="ARBA00022980"/>
    </source>
</evidence>
<comment type="similarity">
    <text evidence="1">Belongs to the eukaryotic ribosomal protein eL37 family.</text>
</comment>
<evidence type="ECO:0000256" key="2">
    <source>
        <dbReference type="ARBA" id="ARBA00022723"/>
    </source>
</evidence>
<dbReference type="InterPro" id="IPR011331">
    <property type="entry name" value="Ribosomal_eL37/eL43"/>
</dbReference>
<keyword evidence="5" id="KW-0862">Zinc</keyword>